<protein>
    <recommendedName>
        <fullName evidence="5">Protein kinase domain-containing protein</fullName>
    </recommendedName>
</protein>
<dbReference type="EMBL" id="CP012159">
    <property type="protein sequence ID" value="AKT39207.1"/>
    <property type="molecule type" value="Genomic_DNA"/>
</dbReference>
<dbReference type="RefSeq" id="WP_082362542.1">
    <property type="nucleotide sequence ID" value="NZ_CP012159.1"/>
</dbReference>
<dbReference type="Gene3D" id="1.10.510.10">
    <property type="entry name" value="Transferase(Phosphotransferase) domain 1"/>
    <property type="match status" value="1"/>
</dbReference>
<evidence type="ECO:0000256" key="3">
    <source>
        <dbReference type="PROSITE-ProRule" id="PRU10141"/>
    </source>
</evidence>
<dbReference type="SUPFAM" id="SSF56436">
    <property type="entry name" value="C-type lectin-like"/>
    <property type="match status" value="1"/>
</dbReference>
<dbReference type="InterPro" id="IPR017441">
    <property type="entry name" value="Protein_kinase_ATP_BS"/>
</dbReference>
<dbReference type="PANTHER" id="PTHR23150:SF19">
    <property type="entry name" value="FORMYLGLYCINE-GENERATING ENZYME"/>
    <property type="match status" value="1"/>
</dbReference>
<feature type="binding site" evidence="3">
    <location>
        <position position="115"/>
    </location>
    <ligand>
        <name>ATP</name>
        <dbReference type="ChEBI" id="CHEBI:30616"/>
    </ligand>
</feature>
<accession>A0A0K1EEU2</accession>
<dbReference type="STRING" id="52.CMC5_033560"/>
<dbReference type="Pfam" id="PF00069">
    <property type="entry name" value="Pkinase"/>
    <property type="match status" value="1"/>
</dbReference>
<dbReference type="SUPFAM" id="SSF56112">
    <property type="entry name" value="Protein kinase-like (PK-like)"/>
    <property type="match status" value="1"/>
</dbReference>
<dbReference type="PROSITE" id="PS00107">
    <property type="entry name" value="PROTEIN_KINASE_ATP"/>
    <property type="match status" value="1"/>
</dbReference>
<keyword evidence="1 3" id="KW-0547">Nucleotide-binding</keyword>
<dbReference type="KEGG" id="ccro:CMC5_033560"/>
<dbReference type="Gene3D" id="3.90.1580.10">
    <property type="entry name" value="paralog of FGE (formylglycine-generating enzyme)"/>
    <property type="match status" value="1"/>
</dbReference>
<dbReference type="GO" id="GO:0120147">
    <property type="term" value="F:formylglycine-generating oxidase activity"/>
    <property type="evidence" value="ECO:0007669"/>
    <property type="project" value="TreeGrafter"/>
</dbReference>
<dbReference type="GO" id="GO:0004672">
    <property type="term" value="F:protein kinase activity"/>
    <property type="evidence" value="ECO:0007669"/>
    <property type="project" value="InterPro"/>
</dbReference>
<reference evidence="6 7" key="1">
    <citation type="submission" date="2015-07" db="EMBL/GenBank/DDBJ databases">
        <title>Genome analysis of myxobacterium Chondromyces crocatus Cm c5 reveals a high potential for natural compound synthesis and the genetic basis for the loss of fruiting body formation.</title>
        <authorList>
            <person name="Zaburannyi N."/>
            <person name="Bunk B."/>
            <person name="Maier J."/>
            <person name="Overmann J."/>
            <person name="Mueller R."/>
        </authorList>
    </citation>
    <scope>NUCLEOTIDE SEQUENCE [LARGE SCALE GENOMIC DNA]</scope>
    <source>
        <strain evidence="6 7">Cm c5</strain>
    </source>
</reference>
<evidence type="ECO:0000313" key="6">
    <source>
        <dbReference type="EMBL" id="AKT39207.1"/>
    </source>
</evidence>
<dbReference type="InterPro" id="IPR011009">
    <property type="entry name" value="Kinase-like_dom_sf"/>
</dbReference>
<dbReference type="InterPro" id="IPR051043">
    <property type="entry name" value="Sulfatase_Mod_Factor_Kinase"/>
</dbReference>
<sequence length="605" mass="67323">MPRDRCAGCSSPLADGARFCSNCGRAQRPPTLQPFGGVAPPPAQAEGSLPDSLPFHATEPSPVQGGANALPLPPVHLLPGTELGVYQVESVIGEGGMGVVYRAHDRARERTVAIKCLHTNLAGNPEIRRRFSREARVLRSWTHEHVVGVYDFVELEHILGIVMEHIDGLTMVQHVARWRGRVPYREVRSIFGGVLDAMEEGHRRGIIHRDLKPDNILVVADEIGLRPKIVDFGIAKILEGTTYTLSGAFLGTCSYMAPEQVKQPQSADARSDIYSLGITLYQLVTGRVPFESPNHFSVMMAHVTDAPTPPSAHRPDLPNALEALILDALAKAPGERPASCALFRQRLDEALVEHRPDEVAEGRESPPILRGSNGEEMVLVPAGLFLMGQQRRKVHLDAYYIDRTPVTNRQFKRFIEVTGYQPEDQNANRFLFQMRRGELPKGMEEHPVTYVSWEDARAYAAWAGKRLPSEAEWEKAARGTDGRRYPWGRAEPTARYANFDNRSRENGTSPVGAYPEGTSPYGALDMAGNVWEWCDDYDDPDFYADGPPRNPRNSRIPARNARLVMRGGSWMYGAQSLRVYTRQSFDARYRFADGGFRCARSASGR</sequence>
<dbReference type="InterPro" id="IPR016187">
    <property type="entry name" value="CTDL_fold"/>
</dbReference>
<dbReference type="GO" id="GO:0005524">
    <property type="term" value="F:ATP binding"/>
    <property type="evidence" value="ECO:0007669"/>
    <property type="project" value="UniProtKB-UniRule"/>
</dbReference>
<feature type="domain" description="Protein kinase" evidence="5">
    <location>
        <begin position="86"/>
        <end position="351"/>
    </location>
</feature>
<dbReference type="PROSITE" id="PS00108">
    <property type="entry name" value="PROTEIN_KINASE_ST"/>
    <property type="match status" value="1"/>
</dbReference>
<gene>
    <name evidence="6" type="ORF">CMC5_033560</name>
</gene>
<dbReference type="AlphaFoldDB" id="A0A0K1EEU2"/>
<feature type="region of interest" description="Disordered" evidence="4">
    <location>
        <begin position="31"/>
        <end position="57"/>
    </location>
</feature>
<name>A0A0K1EEU2_CHOCO</name>
<dbReference type="InterPro" id="IPR042095">
    <property type="entry name" value="SUMF_sf"/>
</dbReference>
<dbReference type="InterPro" id="IPR005532">
    <property type="entry name" value="SUMF_dom"/>
</dbReference>
<keyword evidence="7" id="KW-1185">Reference proteome</keyword>
<dbReference type="InterPro" id="IPR008271">
    <property type="entry name" value="Ser/Thr_kinase_AS"/>
</dbReference>
<dbReference type="Proteomes" id="UP000067626">
    <property type="component" value="Chromosome"/>
</dbReference>
<dbReference type="CDD" id="cd14014">
    <property type="entry name" value="STKc_PknB_like"/>
    <property type="match status" value="1"/>
</dbReference>
<dbReference type="OrthoDB" id="9806479at2"/>
<dbReference type="PROSITE" id="PS50011">
    <property type="entry name" value="PROTEIN_KINASE_DOM"/>
    <property type="match status" value="1"/>
</dbReference>
<evidence type="ECO:0000259" key="5">
    <source>
        <dbReference type="PROSITE" id="PS50011"/>
    </source>
</evidence>
<evidence type="ECO:0000313" key="7">
    <source>
        <dbReference type="Proteomes" id="UP000067626"/>
    </source>
</evidence>
<evidence type="ECO:0000256" key="4">
    <source>
        <dbReference type="SAM" id="MobiDB-lite"/>
    </source>
</evidence>
<dbReference type="SMART" id="SM00220">
    <property type="entry name" value="S_TKc"/>
    <property type="match status" value="1"/>
</dbReference>
<organism evidence="6 7">
    <name type="scientific">Chondromyces crocatus</name>
    <dbReference type="NCBI Taxonomy" id="52"/>
    <lineage>
        <taxon>Bacteria</taxon>
        <taxon>Pseudomonadati</taxon>
        <taxon>Myxococcota</taxon>
        <taxon>Polyangia</taxon>
        <taxon>Polyangiales</taxon>
        <taxon>Polyangiaceae</taxon>
        <taxon>Chondromyces</taxon>
    </lineage>
</organism>
<proteinExistence type="predicted"/>
<evidence type="ECO:0000256" key="1">
    <source>
        <dbReference type="ARBA" id="ARBA00022741"/>
    </source>
</evidence>
<dbReference type="PANTHER" id="PTHR23150">
    <property type="entry name" value="SULFATASE MODIFYING FACTOR 1, 2"/>
    <property type="match status" value="1"/>
</dbReference>
<keyword evidence="2 3" id="KW-0067">ATP-binding</keyword>
<dbReference type="Pfam" id="PF03781">
    <property type="entry name" value="FGE-sulfatase"/>
    <property type="match status" value="1"/>
</dbReference>
<dbReference type="Gene3D" id="3.30.200.20">
    <property type="entry name" value="Phosphorylase Kinase, domain 1"/>
    <property type="match status" value="1"/>
</dbReference>
<dbReference type="InterPro" id="IPR000719">
    <property type="entry name" value="Prot_kinase_dom"/>
</dbReference>
<evidence type="ECO:0000256" key="2">
    <source>
        <dbReference type="ARBA" id="ARBA00022840"/>
    </source>
</evidence>